<accession>A0A2P4YGB5</accession>
<dbReference type="OrthoDB" id="2273864at2759"/>
<organism evidence="1 2">
    <name type="scientific">Phytophthora palmivora</name>
    <dbReference type="NCBI Taxonomy" id="4796"/>
    <lineage>
        <taxon>Eukaryota</taxon>
        <taxon>Sar</taxon>
        <taxon>Stramenopiles</taxon>
        <taxon>Oomycota</taxon>
        <taxon>Peronosporomycetes</taxon>
        <taxon>Peronosporales</taxon>
        <taxon>Peronosporaceae</taxon>
        <taxon>Phytophthora</taxon>
    </lineage>
</organism>
<dbReference type="GO" id="GO:0003676">
    <property type="term" value="F:nucleic acid binding"/>
    <property type="evidence" value="ECO:0007669"/>
    <property type="project" value="InterPro"/>
</dbReference>
<dbReference type="AlphaFoldDB" id="A0A2P4YGB5"/>
<proteinExistence type="predicted"/>
<dbReference type="Proteomes" id="UP000237271">
    <property type="component" value="Unassembled WGS sequence"/>
</dbReference>
<dbReference type="InterPro" id="IPR036397">
    <property type="entry name" value="RNaseH_sf"/>
</dbReference>
<reference evidence="1 2" key="1">
    <citation type="journal article" date="2017" name="Genome Biol. Evol.">
        <title>Phytophthora megakarya and P. palmivora, closely related causal agents of cacao black pod rot, underwent increases in genome sizes and gene numbers by different mechanisms.</title>
        <authorList>
            <person name="Ali S.S."/>
            <person name="Shao J."/>
            <person name="Lary D.J."/>
            <person name="Kronmiller B."/>
            <person name="Shen D."/>
            <person name="Strem M.D."/>
            <person name="Amoako-Attah I."/>
            <person name="Akrofi A.Y."/>
            <person name="Begoude B.A."/>
            <person name="Ten Hoopen G.M."/>
            <person name="Coulibaly K."/>
            <person name="Kebe B.I."/>
            <person name="Melnick R.L."/>
            <person name="Guiltinan M.J."/>
            <person name="Tyler B.M."/>
            <person name="Meinhardt L.W."/>
            <person name="Bailey B.A."/>
        </authorList>
    </citation>
    <scope>NUCLEOTIDE SEQUENCE [LARGE SCALE GENOMIC DNA]</scope>
    <source>
        <strain evidence="2">sbr112.9</strain>
    </source>
</reference>
<evidence type="ECO:0000313" key="2">
    <source>
        <dbReference type="Proteomes" id="UP000237271"/>
    </source>
</evidence>
<protein>
    <submittedName>
        <fullName evidence="1">Tkp3 protein</fullName>
    </submittedName>
</protein>
<dbReference type="Gene3D" id="3.30.420.10">
    <property type="entry name" value="Ribonuclease H-like superfamily/Ribonuclease H"/>
    <property type="match status" value="1"/>
</dbReference>
<evidence type="ECO:0000313" key="1">
    <source>
        <dbReference type="EMBL" id="POM76841.1"/>
    </source>
</evidence>
<gene>
    <name evidence="1" type="ORF">PHPALM_5885</name>
</gene>
<name>A0A2P4YGB5_9STRA</name>
<keyword evidence="2" id="KW-1185">Reference proteome</keyword>
<dbReference type="EMBL" id="NCKW01003388">
    <property type="protein sequence ID" value="POM76841.1"/>
    <property type="molecule type" value="Genomic_DNA"/>
</dbReference>
<sequence>MSTANHPQTDGQTERVNLVLEGTLQSICAEALRSWSDHCLSLSSQSTMRYTHQRVHPVLTKHIVGRKAFSSQVSDIESASLKRQLS</sequence>
<comment type="caution">
    <text evidence="1">The sequence shown here is derived from an EMBL/GenBank/DDBJ whole genome shotgun (WGS) entry which is preliminary data.</text>
</comment>